<protein>
    <submittedName>
        <fullName evidence="1">Uncharacterized protein</fullName>
    </submittedName>
</protein>
<comment type="caution">
    <text evidence="1">The sequence shown here is derived from an EMBL/GenBank/DDBJ whole genome shotgun (WGS) entry which is preliminary data.</text>
</comment>
<dbReference type="AlphaFoldDB" id="A0AAD5RY93"/>
<keyword evidence="2" id="KW-1185">Reference proteome</keyword>
<dbReference type="EMBL" id="JAKWBI020000007">
    <property type="protein sequence ID" value="KAJ2906942.1"/>
    <property type="molecule type" value="Genomic_DNA"/>
</dbReference>
<organism evidence="1 2">
    <name type="scientific">Zalerion maritima</name>
    <dbReference type="NCBI Taxonomy" id="339359"/>
    <lineage>
        <taxon>Eukaryota</taxon>
        <taxon>Fungi</taxon>
        <taxon>Dikarya</taxon>
        <taxon>Ascomycota</taxon>
        <taxon>Pezizomycotina</taxon>
        <taxon>Sordariomycetes</taxon>
        <taxon>Lulworthiomycetidae</taxon>
        <taxon>Lulworthiales</taxon>
        <taxon>Lulworthiaceae</taxon>
        <taxon>Zalerion</taxon>
    </lineage>
</organism>
<reference evidence="1" key="1">
    <citation type="submission" date="2022-07" db="EMBL/GenBank/DDBJ databases">
        <title>Draft genome sequence of Zalerion maritima ATCC 34329, a (micro)plastics degrading marine fungus.</title>
        <authorList>
            <person name="Paco A."/>
            <person name="Goncalves M.F.M."/>
            <person name="Rocha-Santos T.A.P."/>
            <person name="Alves A."/>
        </authorList>
    </citation>
    <scope>NUCLEOTIDE SEQUENCE</scope>
    <source>
        <strain evidence="1">ATCC 34329</strain>
    </source>
</reference>
<gene>
    <name evidence="1" type="ORF">MKZ38_009805</name>
</gene>
<accession>A0AAD5RY93</accession>
<dbReference type="Proteomes" id="UP001201980">
    <property type="component" value="Unassembled WGS sequence"/>
</dbReference>
<sequence length="231" mass="25321">MGITSKLLGTTILASGGFIGYLAATTSITAPLPAADPIWSSKPYSEYNVHRNPSTQDVVTKRIPVGRIRPELLGELGPDALVTEFCRGVWGGWGYRVQRRYLEDRHLGPGTSSQLWTPSQLSAADYAPGARITDHFEVVEKTPSAITVRAGDTPRNASPRDSDGLFVIGARVDEEKGEVELSLKSCFFTSSKKVEGGQDRSPVGPMPQWMEIAHRWYARLWMASASGWVTR</sequence>
<name>A0AAD5RY93_9PEZI</name>
<proteinExistence type="predicted"/>
<evidence type="ECO:0000313" key="2">
    <source>
        <dbReference type="Proteomes" id="UP001201980"/>
    </source>
</evidence>
<evidence type="ECO:0000313" key="1">
    <source>
        <dbReference type="EMBL" id="KAJ2906942.1"/>
    </source>
</evidence>